<dbReference type="EMBL" id="CP134213">
    <property type="protein sequence ID" value="WND21457.1"/>
    <property type="molecule type" value="Genomic_DNA"/>
</dbReference>
<keyword evidence="2" id="KW-1185">Reference proteome</keyword>
<sequence>MNGVALPLEDAQYLFGIDAAVRLTPAFRLGSENLDVCDYIKSIPGGRKHRLEPVRTVLDEAMKRYARQDAAASDAWLGPRFHAALRLSRREAGCRDVWRYLGLWAADYVRWRWAAEPGATEPDNSAGVERFVGPDSKQALARLWWMTELFRNGSDYSTAALALTNQDIINNFFRAGAAHHRPTALAFLSVLPRSEDGERLPDGRSANALSKAINAAASTLLLDSLAVDEPLDGAERRHWEALSEDHEVRNFFDEFPEGPDDPPVPPESLETMTTLLAELLTDAHIRGKKKG</sequence>
<dbReference type="InterPro" id="IPR045920">
    <property type="entry name" value="DUF6339"/>
</dbReference>
<accession>A0ABY9UKV7</accession>
<dbReference type="Proteomes" id="UP001249394">
    <property type="component" value="Chromosome"/>
</dbReference>
<dbReference type="Pfam" id="PF19866">
    <property type="entry name" value="DUF6339"/>
    <property type="match status" value="1"/>
</dbReference>
<evidence type="ECO:0000313" key="1">
    <source>
        <dbReference type="EMBL" id="WND21457.1"/>
    </source>
</evidence>
<proteinExistence type="predicted"/>
<reference evidence="1 2" key="1">
    <citation type="submission" date="2023-09" db="EMBL/GenBank/DDBJ databases">
        <title>The genome sequence of Streptomyces anthocyanicus.</title>
        <authorList>
            <person name="Mo P."/>
        </authorList>
    </citation>
    <scope>NUCLEOTIDE SEQUENCE [LARGE SCALE GENOMIC DNA]</scope>
    <source>
        <strain evidence="1 2">JCM 4387</strain>
    </source>
</reference>
<evidence type="ECO:0000313" key="2">
    <source>
        <dbReference type="Proteomes" id="UP001249394"/>
    </source>
</evidence>
<gene>
    <name evidence="1" type="ORF">RI060_30765</name>
</gene>
<name>A0ABY9UKV7_STRVL</name>
<organism evidence="1 2">
    <name type="scientific">Streptomyces violaceus</name>
    <name type="common">Streptomyces venezuelae</name>
    <dbReference type="NCBI Taxonomy" id="1936"/>
    <lineage>
        <taxon>Bacteria</taxon>
        <taxon>Bacillati</taxon>
        <taxon>Actinomycetota</taxon>
        <taxon>Actinomycetes</taxon>
        <taxon>Kitasatosporales</taxon>
        <taxon>Streptomycetaceae</taxon>
        <taxon>Streptomyces</taxon>
    </lineage>
</organism>
<protein>
    <submittedName>
        <fullName evidence="1">DUF6339 family protein</fullName>
    </submittedName>
</protein>